<organism evidence="2 3">
    <name type="scientific">Salinivibrio proteolyticus</name>
    <dbReference type="NCBI Taxonomy" id="334715"/>
    <lineage>
        <taxon>Bacteria</taxon>
        <taxon>Pseudomonadati</taxon>
        <taxon>Pseudomonadota</taxon>
        <taxon>Gammaproteobacteria</taxon>
        <taxon>Vibrionales</taxon>
        <taxon>Vibrionaceae</taxon>
        <taxon>Salinivibrio</taxon>
    </lineage>
</organism>
<dbReference type="EMBL" id="CP114584">
    <property type="protein sequence ID" value="WBA13886.1"/>
    <property type="molecule type" value="Genomic_DNA"/>
</dbReference>
<reference evidence="2" key="1">
    <citation type="submission" date="2022-09" db="EMBL/GenBank/DDBJ databases">
        <authorList>
            <person name="Li Z.-J."/>
        </authorList>
    </citation>
    <scope>NUCLEOTIDE SEQUENCE</scope>
    <source>
        <strain evidence="2">TGB10</strain>
    </source>
</reference>
<feature type="domain" description="HTH cro/C1-type" evidence="1">
    <location>
        <begin position="9"/>
        <end position="63"/>
    </location>
</feature>
<keyword evidence="3" id="KW-1185">Reference proteome</keyword>
<evidence type="ECO:0000313" key="2">
    <source>
        <dbReference type="EMBL" id="WBA13886.1"/>
    </source>
</evidence>
<name>A0ABY7LCF4_9GAMM</name>
<dbReference type="Pfam" id="PF01381">
    <property type="entry name" value="HTH_3"/>
    <property type="match status" value="1"/>
</dbReference>
<dbReference type="Proteomes" id="UP001164676">
    <property type="component" value="Chromosome"/>
</dbReference>
<accession>A0ABY7LCF4</accession>
<sequence length="103" mass="11553">MTTPFSARLHQARIDAGLTQVSVAKQLDCARQTYLDLETGKTEPRLSSIEALSKIIGVDKNWLAFGESSGEIYQPAVINIDGMRYVRHPQHKMSTKKHIKSNK</sequence>
<dbReference type="RefSeq" id="WP_269597256.1">
    <property type="nucleotide sequence ID" value="NZ_CP114584.1"/>
</dbReference>
<dbReference type="SUPFAM" id="SSF47413">
    <property type="entry name" value="lambda repressor-like DNA-binding domains"/>
    <property type="match status" value="1"/>
</dbReference>
<proteinExistence type="predicted"/>
<dbReference type="SMART" id="SM00530">
    <property type="entry name" value="HTH_XRE"/>
    <property type="match status" value="1"/>
</dbReference>
<dbReference type="CDD" id="cd00093">
    <property type="entry name" value="HTH_XRE"/>
    <property type="match status" value="1"/>
</dbReference>
<dbReference type="InterPro" id="IPR001387">
    <property type="entry name" value="Cro/C1-type_HTH"/>
</dbReference>
<gene>
    <name evidence="2" type="ORF">N7E60_09100</name>
</gene>
<evidence type="ECO:0000259" key="1">
    <source>
        <dbReference type="PROSITE" id="PS50943"/>
    </source>
</evidence>
<dbReference type="InterPro" id="IPR010982">
    <property type="entry name" value="Lambda_DNA-bd_dom_sf"/>
</dbReference>
<dbReference type="PROSITE" id="PS50943">
    <property type="entry name" value="HTH_CROC1"/>
    <property type="match status" value="1"/>
</dbReference>
<protein>
    <submittedName>
        <fullName evidence="2">Helix-turn-helix transcriptional regulator</fullName>
    </submittedName>
</protein>
<evidence type="ECO:0000313" key="3">
    <source>
        <dbReference type="Proteomes" id="UP001164676"/>
    </source>
</evidence>
<dbReference type="Gene3D" id="1.10.260.40">
    <property type="entry name" value="lambda repressor-like DNA-binding domains"/>
    <property type="match status" value="1"/>
</dbReference>